<feature type="transmembrane region" description="Helical" evidence="11">
    <location>
        <begin position="386"/>
        <end position="409"/>
    </location>
</feature>
<feature type="domain" description="CBS" evidence="12">
    <location>
        <begin position="471"/>
        <end position="530"/>
    </location>
</feature>
<evidence type="ECO:0000256" key="6">
    <source>
        <dbReference type="ARBA" id="ARBA00023136"/>
    </source>
</evidence>
<dbReference type="Pfam" id="PF00654">
    <property type="entry name" value="Voltage_CLC"/>
    <property type="match status" value="1"/>
</dbReference>
<keyword evidence="2" id="KW-0813">Transport</keyword>
<keyword evidence="5" id="KW-0406">Ion transport</keyword>
<comment type="caution">
    <text evidence="14">The sequence shown here is derived from an EMBL/GenBank/DDBJ whole genome shotgun (WGS) entry which is preliminary data.</text>
</comment>
<feature type="transmembrane region" description="Helical" evidence="11">
    <location>
        <begin position="114"/>
        <end position="139"/>
    </location>
</feature>
<evidence type="ECO:0000256" key="4">
    <source>
        <dbReference type="ARBA" id="ARBA00022989"/>
    </source>
</evidence>
<dbReference type="Proteomes" id="UP000196587">
    <property type="component" value="Unassembled WGS sequence"/>
</dbReference>
<dbReference type="EMBL" id="NFII01000001">
    <property type="protein sequence ID" value="OUO02907.1"/>
    <property type="molecule type" value="Genomic_DNA"/>
</dbReference>
<dbReference type="SUPFAM" id="SSF81340">
    <property type="entry name" value="Clc chloride channel"/>
    <property type="match status" value="1"/>
</dbReference>
<keyword evidence="10" id="KW-0129">CBS domain</keyword>
<feature type="transmembrane region" description="Helical" evidence="11">
    <location>
        <begin position="319"/>
        <end position="340"/>
    </location>
</feature>
<evidence type="ECO:0000313" key="16">
    <source>
        <dbReference type="EMBL" id="RGV58005.1"/>
    </source>
</evidence>
<dbReference type="SUPFAM" id="SSF54631">
    <property type="entry name" value="CBS-domain pair"/>
    <property type="match status" value="1"/>
</dbReference>
<dbReference type="Proteomes" id="UP000195386">
    <property type="component" value="Unassembled WGS sequence"/>
</dbReference>
<feature type="transmembrane region" description="Helical" evidence="11">
    <location>
        <begin position="159"/>
        <end position="186"/>
    </location>
</feature>
<evidence type="ECO:0000313" key="19">
    <source>
        <dbReference type="Proteomes" id="UP000284366"/>
    </source>
</evidence>
<dbReference type="Proteomes" id="UP000285159">
    <property type="component" value="Unassembled WGS sequence"/>
</dbReference>
<dbReference type="InterPro" id="IPR050368">
    <property type="entry name" value="ClC-type_chloride_channel"/>
</dbReference>
<dbReference type="CDD" id="cd00400">
    <property type="entry name" value="Voltage_gated_ClC"/>
    <property type="match status" value="1"/>
</dbReference>
<dbReference type="InterPro" id="IPR014743">
    <property type="entry name" value="Cl-channel_core"/>
</dbReference>
<evidence type="ECO:0000256" key="5">
    <source>
        <dbReference type="ARBA" id="ARBA00023065"/>
    </source>
</evidence>
<feature type="transmembrane region" description="Helical" evidence="11">
    <location>
        <begin position="25"/>
        <end position="48"/>
    </location>
</feature>
<dbReference type="PROSITE" id="PS51371">
    <property type="entry name" value="CBS"/>
    <property type="match status" value="2"/>
</dbReference>
<dbReference type="GeneID" id="61676784"/>
<evidence type="ECO:0000313" key="18">
    <source>
        <dbReference type="Proteomes" id="UP000196587"/>
    </source>
</evidence>
<organism evidence="14 18">
    <name type="scientific">Bacteroides clarus</name>
    <dbReference type="NCBI Taxonomy" id="626929"/>
    <lineage>
        <taxon>Bacteria</taxon>
        <taxon>Pseudomonadati</taxon>
        <taxon>Bacteroidota</taxon>
        <taxon>Bacteroidia</taxon>
        <taxon>Bacteroidales</taxon>
        <taxon>Bacteroidaceae</taxon>
        <taxon>Bacteroides</taxon>
    </lineage>
</organism>
<dbReference type="PANTHER" id="PTHR43427">
    <property type="entry name" value="CHLORIDE CHANNEL PROTEIN CLC-E"/>
    <property type="match status" value="1"/>
</dbReference>
<evidence type="ECO:0000256" key="8">
    <source>
        <dbReference type="ARBA" id="ARBA00023214"/>
    </source>
</evidence>
<evidence type="ECO:0000256" key="1">
    <source>
        <dbReference type="ARBA" id="ARBA00004141"/>
    </source>
</evidence>
<dbReference type="Proteomes" id="UP000284366">
    <property type="component" value="Unassembled WGS sequence"/>
</dbReference>
<evidence type="ECO:0000313" key="13">
    <source>
        <dbReference type="EMBL" id="OUO02907.1"/>
    </source>
</evidence>
<evidence type="ECO:0000256" key="3">
    <source>
        <dbReference type="ARBA" id="ARBA00022692"/>
    </source>
</evidence>
<dbReference type="EMBL" id="QRWP01000001">
    <property type="protein sequence ID" value="RGT35502.1"/>
    <property type="molecule type" value="Genomic_DNA"/>
</dbReference>
<name>A0A1Y4JML8_9BACE</name>
<feature type="transmembrane region" description="Helical" evidence="11">
    <location>
        <begin position="416"/>
        <end position="436"/>
    </location>
</feature>
<evidence type="ECO:0000313" key="17">
    <source>
        <dbReference type="Proteomes" id="UP000195386"/>
    </source>
</evidence>
<dbReference type="PRINTS" id="PR00762">
    <property type="entry name" value="CLCHANNEL"/>
</dbReference>
<dbReference type="Gene3D" id="3.10.580.10">
    <property type="entry name" value="CBS-domain"/>
    <property type="match status" value="1"/>
</dbReference>
<comment type="subcellular location">
    <subcellularLocation>
        <location evidence="1">Membrane</location>
        <topology evidence="1">Multi-pass membrane protein</topology>
    </subcellularLocation>
</comment>
<evidence type="ECO:0000256" key="9">
    <source>
        <dbReference type="ARBA" id="ARBA00023303"/>
    </source>
</evidence>
<reference evidence="19 20" key="3">
    <citation type="submission" date="2018-08" db="EMBL/GenBank/DDBJ databases">
        <title>A genome reference for cultivated species of the human gut microbiota.</title>
        <authorList>
            <person name="Zou Y."/>
            <person name="Xue W."/>
            <person name="Luo G."/>
        </authorList>
    </citation>
    <scope>NUCLEOTIDE SEQUENCE [LARGE SCALE GENOMIC DNA]</scope>
    <source>
        <strain evidence="16 19">AF14-27</strain>
        <strain evidence="15 20">AF19-1AC</strain>
    </source>
</reference>
<keyword evidence="4 11" id="KW-1133">Transmembrane helix</keyword>
<dbReference type="EMBL" id="QRZG01000004">
    <property type="protein sequence ID" value="RGV58005.1"/>
    <property type="molecule type" value="Genomic_DNA"/>
</dbReference>
<keyword evidence="9" id="KW-0407">Ion channel</keyword>
<keyword evidence="6 11" id="KW-0472">Membrane</keyword>
<feature type="transmembrane region" description="Helical" evidence="11">
    <location>
        <begin position="198"/>
        <end position="215"/>
    </location>
</feature>
<dbReference type="Gene3D" id="1.10.3080.10">
    <property type="entry name" value="Clc chloride channel"/>
    <property type="match status" value="1"/>
</dbReference>
<reference evidence="14" key="2">
    <citation type="journal article" date="2018" name="BMC Genomics">
        <title>Whole genome sequencing and function prediction of 133 gut anaerobes isolated from chicken caecum in pure cultures.</title>
        <authorList>
            <person name="Medvecky M."/>
            <person name="Cejkova D."/>
            <person name="Polansky O."/>
            <person name="Karasova D."/>
            <person name="Kubasova T."/>
            <person name="Cizek A."/>
            <person name="Rychlik I."/>
        </authorList>
    </citation>
    <scope>NUCLEOTIDE SEQUENCE</scope>
    <source>
        <strain evidence="14">An189</strain>
        <strain evidence="13">An43</strain>
    </source>
</reference>
<feature type="transmembrane region" description="Helical" evidence="11">
    <location>
        <begin position="273"/>
        <end position="291"/>
    </location>
</feature>
<evidence type="ECO:0000256" key="11">
    <source>
        <dbReference type="SAM" id="Phobius"/>
    </source>
</evidence>
<dbReference type="Pfam" id="PF00571">
    <property type="entry name" value="CBS"/>
    <property type="match status" value="2"/>
</dbReference>
<sequence>MAGEERGWLQRFIIWREKNVKEKRFILVLSFLVGIFTAFAALILKMLIHWIQNFLTENFDTTEANYQYLIYPVVGIFLAGLFVRYVVKDDISHGVTKILYAISRRQGRIKRHNTWSSIIASSITIGFGGSVGAEAPIVLTGSAIGSNLGSLFKMEHRTLMLLVGCGAAGAVAGIFKAPIAGLVFTLEVLMIDLTMSSLLPLLISAVTAATVSYIVTGTEAMFKFHLDQAFELERIPYVIMLGIFCGLVSLYFTRAMNSVEGMFGKLKVPYKKLLVGGSMLSILIFLFPPLYGEGYDTIELLLNGTSKIEWDTVMNNSFFYGHSQLLLLYLMLIILFKVFASSATNGGGGCGGIFAPSLYLGCIAGFVFSHFSNEFETTAFLPEKNFALMGMAGVMSGVMHAPLTGVFLIAELTGGYDLFLPLMIVSVSSYLTIIVFEPHSIYSMRLAKKGELLTHHKDKAVLTLMKVENVVEKDFIAVHPEMELAELVKAISASHRNIFPVTDNEGKLIGIVLLDDIRNIMFRQELYHRFTVGKLMTSAPARLYNTDSMEQVMRTFDDTKAWNLPVVDEEGKYLGFVSKSKIFNSYRQVLVHFSED</sequence>
<evidence type="ECO:0000256" key="2">
    <source>
        <dbReference type="ARBA" id="ARBA00022448"/>
    </source>
</evidence>
<dbReference type="InterPro" id="IPR000644">
    <property type="entry name" value="CBS_dom"/>
</dbReference>
<dbReference type="PANTHER" id="PTHR43427:SF6">
    <property type="entry name" value="CHLORIDE CHANNEL PROTEIN CLC-E"/>
    <property type="match status" value="1"/>
</dbReference>
<feature type="transmembrane region" description="Helical" evidence="11">
    <location>
        <begin position="68"/>
        <end position="87"/>
    </location>
</feature>
<dbReference type="GO" id="GO:0034707">
    <property type="term" value="C:chloride channel complex"/>
    <property type="evidence" value="ECO:0007669"/>
    <property type="project" value="UniProtKB-KW"/>
</dbReference>
<dbReference type="AlphaFoldDB" id="A0A1Y4JML8"/>
<gene>
    <name evidence="14" type="ORF">B5F24_10950</name>
    <name evidence="13" type="ORF">B5F97_00320</name>
    <name evidence="16" type="ORF">DWW09_03730</name>
    <name evidence="15" type="ORF">DWX38_00570</name>
</gene>
<feature type="transmembrane region" description="Helical" evidence="11">
    <location>
        <begin position="352"/>
        <end position="371"/>
    </location>
</feature>
<proteinExistence type="predicted"/>
<dbReference type="EMBL" id="NFKE01000007">
    <property type="protein sequence ID" value="OUP33694.1"/>
    <property type="molecule type" value="Genomic_DNA"/>
</dbReference>
<keyword evidence="3 11" id="KW-0812">Transmembrane</keyword>
<feature type="domain" description="CBS" evidence="12">
    <location>
        <begin position="536"/>
        <end position="595"/>
    </location>
</feature>
<dbReference type="InterPro" id="IPR001807">
    <property type="entry name" value="ClC"/>
</dbReference>
<evidence type="ECO:0000256" key="7">
    <source>
        <dbReference type="ARBA" id="ARBA00023173"/>
    </source>
</evidence>
<dbReference type="RefSeq" id="WP_009122719.1">
    <property type="nucleotide sequence ID" value="NZ_CABIZW010000002.1"/>
</dbReference>
<reference evidence="17 18" key="1">
    <citation type="submission" date="2017-04" db="EMBL/GenBank/DDBJ databases">
        <title>Function of individual gut microbiota members based on whole genome sequencing of pure cultures obtained from chicken caecum.</title>
        <authorList>
            <person name="Medvecky M."/>
            <person name="Cejkova D."/>
            <person name="Polansky O."/>
            <person name="Karasova D."/>
            <person name="Kubasova T."/>
            <person name="Cizek A."/>
            <person name="Rychlik I."/>
        </authorList>
    </citation>
    <scope>NUCLEOTIDE SEQUENCE [LARGE SCALE GENOMIC DNA]</scope>
    <source>
        <strain evidence="18">An189</strain>
        <strain evidence="17">An43</strain>
    </source>
</reference>
<protein>
    <submittedName>
        <fullName evidence="14">Chloride channel protein</fullName>
    </submittedName>
</protein>
<dbReference type="InterPro" id="IPR046342">
    <property type="entry name" value="CBS_dom_sf"/>
</dbReference>
<evidence type="ECO:0000259" key="12">
    <source>
        <dbReference type="PROSITE" id="PS51371"/>
    </source>
</evidence>
<dbReference type="GO" id="GO:0005254">
    <property type="term" value="F:chloride channel activity"/>
    <property type="evidence" value="ECO:0007669"/>
    <property type="project" value="UniProtKB-KW"/>
</dbReference>
<evidence type="ECO:0000256" key="10">
    <source>
        <dbReference type="PROSITE-ProRule" id="PRU00703"/>
    </source>
</evidence>
<keyword evidence="7" id="KW-0869">Chloride channel</keyword>
<feature type="transmembrane region" description="Helical" evidence="11">
    <location>
        <begin position="235"/>
        <end position="252"/>
    </location>
</feature>
<dbReference type="SMART" id="SM00116">
    <property type="entry name" value="CBS"/>
    <property type="match status" value="2"/>
</dbReference>
<accession>A0A1Y4JML8</accession>
<evidence type="ECO:0000313" key="20">
    <source>
        <dbReference type="Proteomes" id="UP000285159"/>
    </source>
</evidence>
<evidence type="ECO:0000313" key="15">
    <source>
        <dbReference type="EMBL" id="RGT35502.1"/>
    </source>
</evidence>
<dbReference type="CDD" id="cd02205">
    <property type="entry name" value="CBS_pair_SF"/>
    <property type="match status" value="1"/>
</dbReference>
<evidence type="ECO:0000313" key="14">
    <source>
        <dbReference type="EMBL" id="OUP33694.1"/>
    </source>
</evidence>
<keyword evidence="8" id="KW-0868">Chloride</keyword>